<evidence type="ECO:0000256" key="2">
    <source>
        <dbReference type="ARBA" id="ARBA00004117"/>
    </source>
</evidence>
<accession>A0ABU8XVB6</accession>
<evidence type="ECO:0000256" key="8">
    <source>
        <dbReference type="HAMAP-Rule" id="MF_00416"/>
    </source>
</evidence>
<sequence precursor="true">MARPDRVRHRRSRAWQHARPSRLAAAVLLAFCLAAPVVEAAPARIKDIAEFQGVRENMLIGYGLVTGLNGTGDNLRSSPFTQQSLVGMLERLGVNVRDQAIRTKNTAAVMVTASLPPFRRQGSRIDVNVSTIGDAKSLLGGQLLPTPLRGANGQVYALAQGPIASSGFGVEGEAAKITVGVPTSGRIPGGAIVELEVPFELKELQSMRIALRNPDFTTAAEVARVINQALGDRVATMVDSGTVEVAVKAKGPDAVANLIARIENLTVEPDTPAQVVIDDKTGTIVIGQDVRISTVAVAHGNLTVVVQENPQVSQPGPLSNGQTVVVPRTQVKVDTGSGKQLAMVPSGATLKELVDSLNALAVGPRDLIAILQAIKNAGALQAELVIQ</sequence>
<protein>
    <recommendedName>
        <fullName evidence="3 8">Flagellar P-ring protein</fullName>
    </recommendedName>
    <alternativeName>
        <fullName evidence="7 8">Basal body P-ring protein</fullName>
    </alternativeName>
</protein>
<dbReference type="Pfam" id="PF02119">
    <property type="entry name" value="FlgI"/>
    <property type="match status" value="1"/>
</dbReference>
<evidence type="ECO:0000256" key="7">
    <source>
        <dbReference type="ARBA" id="ARBA00032344"/>
    </source>
</evidence>
<evidence type="ECO:0000313" key="10">
    <source>
        <dbReference type="Proteomes" id="UP001375743"/>
    </source>
</evidence>
<comment type="subcellular location">
    <subcellularLocation>
        <location evidence="2 8">Bacterial flagellum basal body</location>
    </subcellularLocation>
</comment>
<comment type="subunit">
    <text evidence="8">The basal body constitutes a major portion of the flagellar organelle and consists of four rings (L,P,S, and M) mounted on a central rod.</text>
</comment>
<keyword evidence="4 8" id="KW-0732">Signal</keyword>
<dbReference type="RefSeq" id="WP_418160849.1">
    <property type="nucleotide sequence ID" value="NZ_JBBLZC010000020.1"/>
</dbReference>
<reference evidence="9 10" key="1">
    <citation type="submission" date="2024-01" db="EMBL/GenBank/DDBJ databases">
        <title>Multi-omics insights into the function and evolution of sodium benzoate biodegradation pathways in Benzoatithermus flavus gen. nov., sp. nov. from hot spring.</title>
        <authorList>
            <person name="Hu C.-J."/>
            <person name="Li W.-J."/>
        </authorList>
    </citation>
    <scope>NUCLEOTIDE SEQUENCE [LARGE SCALE GENOMIC DNA]</scope>
    <source>
        <strain evidence="9 10">SYSU G07066</strain>
    </source>
</reference>
<evidence type="ECO:0000256" key="3">
    <source>
        <dbReference type="ARBA" id="ARBA00019515"/>
    </source>
</evidence>
<keyword evidence="6 8" id="KW-0975">Bacterial flagellum</keyword>
<evidence type="ECO:0000256" key="1">
    <source>
        <dbReference type="ARBA" id="ARBA00002591"/>
    </source>
</evidence>
<evidence type="ECO:0000256" key="6">
    <source>
        <dbReference type="ARBA" id="ARBA00023143"/>
    </source>
</evidence>
<keyword evidence="9" id="KW-0969">Cilium</keyword>
<keyword evidence="5" id="KW-0574">Periplasm</keyword>
<dbReference type="EMBL" id="JBBLZC010000020">
    <property type="protein sequence ID" value="MEK0085001.1"/>
    <property type="molecule type" value="Genomic_DNA"/>
</dbReference>
<evidence type="ECO:0000313" key="9">
    <source>
        <dbReference type="EMBL" id="MEK0085001.1"/>
    </source>
</evidence>
<dbReference type="NCBIfam" id="NF003676">
    <property type="entry name" value="PRK05303.1"/>
    <property type="match status" value="1"/>
</dbReference>
<evidence type="ECO:0000256" key="4">
    <source>
        <dbReference type="ARBA" id="ARBA00022729"/>
    </source>
</evidence>
<comment type="function">
    <text evidence="1 8">Assembles around the rod to form the L-ring and probably protects the motor/basal body from shearing forces during rotation.</text>
</comment>
<dbReference type="Proteomes" id="UP001375743">
    <property type="component" value="Unassembled WGS sequence"/>
</dbReference>
<name>A0ABU8XVB6_9PROT</name>
<dbReference type="InterPro" id="IPR001782">
    <property type="entry name" value="Flag_FlgI"/>
</dbReference>
<feature type="chain" id="PRO_5044923429" description="Flagellar P-ring protein" evidence="8">
    <location>
        <begin position="41"/>
        <end position="387"/>
    </location>
</feature>
<feature type="signal peptide" evidence="8">
    <location>
        <begin position="1"/>
        <end position="40"/>
    </location>
</feature>
<comment type="caution">
    <text evidence="9">The sequence shown here is derived from an EMBL/GenBank/DDBJ whole genome shotgun (WGS) entry which is preliminary data.</text>
</comment>
<organism evidence="9 10">
    <name type="scientific">Benzoatithermus flavus</name>
    <dbReference type="NCBI Taxonomy" id="3108223"/>
    <lineage>
        <taxon>Bacteria</taxon>
        <taxon>Pseudomonadati</taxon>
        <taxon>Pseudomonadota</taxon>
        <taxon>Alphaproteobacteria</taxon>
        <taxon>Geminicoccales</taxon>
        <taxon>Geminicoccaceae</taxon>
        <taxon>Benzoatithermus</taxon>
    </lineage>
</organism>
<comment type="similarity">
    <text evidence="8">Belongs to the FlgI family.</text>
</comment>
<proteinExistence type="inferred from homology"/>
<dbReference type="HAMAP" id="MF_00416">
    <property type="entry name" value="FlgI"/>
    <property type="match status" value="1"/>
</dbReference>
<keyword evidence="9" id="KW-0282">Flagellum</keyword>
<evidence type="ECO:0000256" key="5">
    <source>
        <dbReference type="ARBA" id="ARBA00022764"/>
    </source>
</evidence>
<keyword evidence="9" id="KW-0966">Cell projection</keyword>
<dbReference type="PANTHER" id="PTHR30381">
    <property type="entry name" value="FLAGELLAR P-RING PERIPLASMIC PROTEIN FLGI"/>
    <property type="match status" value="1"/>
</dbReference>
<dbReference type="PRINTS" id="PR01010">
    <property type="entry name" value="FLGPRINGFLGI"/>
</dbReference>
<gene>
    <name evidence="8" type="primary">flgI</name>
    <name evidence="9" type="ORF">U1T56_17745</name>
</gene>
<keyword evidence="10" id="KW-1185">Reference proteome</keyword>
<dbReference type="PANTHER" id="PTHR30381:SF0">
    <property type="entry name" value="FLAGELLAR P-RING PROTEIN"/>
    <property type="match status" value="1"/>
</dbReference>